<dbReference type="PANTHER" id="PTHR48228">
    <property type="entry name" value="SUCCINYL-COA--D-CITRAMALATE COA-TRANSFERASE"/>
    <property type="match status" value="1"/>
</dbReference>
<evidence type="ECO:0000313" key="3">
    <source>
        <dbReference type="Proteomes" id="UP000321567"/>
    </source>
</evidence>
<dbReference type="Pfam" id="PF02515">
    <property type="entry name" value="CoA_transf_3"/>
    <property type="match status" value="1"/>
</dbReference>
<dbReference type="SUPFAM" id="SSF89796">
    <property type="entry name" value="CoA-transferase family III (CaiB/BaiF)"/>
    <property type="match status" value="1"/>
</dbReference>
<dbReference type="Proteomes" id="UP000321567">
    <property type="component" value="Unassembled WGS sequence"/>
</dbReference>
<comment type="caution">
    <text evidence="2">The sequence shown here is derived from an EMBL/GenBank/DDBJ whole genome shotgun (WGS) entry which is preliminary data.</text>
</comment>
<evidence type="ECO:0000313" key="2">
    <source>
        <dbReference type="EMBL" id="GEO81216.1"/>
    </source>
</evidence>
<keyword evidence="1 2" id="KW-0808">Transferase</keyword>
<dbReference type="EMBL" id="BJZO01000029">
    <property type="protein sequence ID" value="GEO81216.1"/>
    <property type="molecule type" value="Genomic_DNA"/>
</dbReference>
<dbReference type="AlphaFoldDB" id="A0A512H6Y2"/>
<sequence>MTPLPLAGVRVLDIATFIAAPFAAALLGEFGAEVIKIEQPEGGDPLRRFGTPTTRGDTLAWLSEARNKASITLDLRTPRGAELFRRLVPTADVVCENFRPGTLERWGLGWETLSALHPGLILLRVSGYGQTGPYRDRPGFARIAHAFGGLTHLAGLPGGPPVTPGSTSLADYMSGLFGAVGLLVALRHRDATGQGQVIDLGLYESVLRVLDELAPAYAHAGIVRGPEGAGTRNACPHGHFPCADGGWVAIACTNDKMFERLARVMGRPELAGPDAYGPLARRLDARASVDGLVEDWTRVRPQAEVVAACTRGEVPCAPINTIADLFVDPHVQARGNLVEREAPGVGPVVLPDVLPRLSATPGRVDHPGPALGADTTRVLRTLGLSDDEIETLRRDRVI</sequence>
<dbReference type="PANTHER" id="PTHR48228:SF6">
    <property type="entry name" value="L-CARNITINE COA-TRANSFERASE"/>
    <property type="match status" value="1"/>
</dbReference>
<reference evidence="2 3" key="1">
    <citation type="submission" date="2019-07" db="EMBL/GenBank/DDBJ databases">
        <title>Whole genome shotgun sequence of Rhodospirillum oryzae NBRC 107573.</title>
        <authorList>
            <person name="Hosoyama A."/>
            <person name="Uohara A."/>
            <person name="Ohji S."/>
            <person name="Ichikawa N."/>
        </authorList>
    </citation>
    <scope>NUCLEOTIDE SEQUENCE [LARGE SCALE GENOMIC DNA]</scope>
    <source>
        <strain evidence="2 3">NBRC 107573</strain>
    </source>
</reference>
<dbReference type="Gene3D" id="3.30.1540.10">
    <property type="entry name" value="formyl-coa transferase, domain 3"/>
    <property type="match status" value="1"/>
</dbReference>
<dbReference type="InterPro" id="IPR023606">
    <property type="entry name" value="CoA-Trfase_III_dom_1_sf"/>
</dbReference>
<keyword evidence="3" id="KW-1185">Reference proteome</keyword>
<organism evidence="2 3">
    <name type="scientific">Pararhodospirillum oryzae</name>
    <dbReference type="NCBI Taxonomy" id="478448"/>
    <lineage>
        <taxon>Bacteria</taxon>
        <taxon>Pseudomonadati</taxon>
        <taxon>Pseudomonadota</taxon>
        <taxon>Alphaproteobacteria</taxon>
        <taxon>Rhodospirillales</taxon>
        <taxon>Rhodospirillaceae</taxon>
        <taxon>Pararhodospirillum</taxon>
    </lineage>
</organism>
<gene>
    <name evidence="2" type="ORF">ROR02_13470</name>
</gene>
<dbReference type="InterPro" id="IPR044855">
    <property type="entry name" value="CoA-Trfase_III_dom3_sf"/>
</dbReference>
<protein>
    <submittedName>
        <fullName evidence="2">CoA transferase</fullName>
    </submittedName>
</protein>
<evidence type="ECO:0000256" key="1">
    <source>
        <dbReference type="ARBA" id="ARBA00022679"/>
    </source>
</evidence>
<dbReference type="InterPro" id="IPR050509">
    <property type="entry name" value="CoA-transferase_III"/>
</dbReference>
<dbReference type="RefSeq" id="WP_147163256.1">
    <property type="nucleotide sequence ID" value="NZ_BJZO01000029.1"/>
</dbReference>
<dbReference type="Gene3D" id="3.40.50.10540">
    <property type="entry name" value="Crotonobetainyl-coa:carnitine coa-transferase, domain 1"/>
    <property type="match status" value="1"/>
</dbReference>
<dbReference type="GO" id="GO:0016740">
    <property type="term" value="F:transferase activity"/>
    <property type="evidence" value="ECO:0007669"/>
    <property type="project" value="UniProtKB-KW"/>
</dbReference>
<proteinExistence type="predicted"/>
<dbReference type="OrthoDB" id="9781472at2"/>
<dbReference type="InterPro" id="IPR003673">
    <property type="entry name" value="CoA-Trfase_fam_III"/>
</dbReference>
<accession>A0A512H6Y2</accession>
<name>A0A512H6Y2_9PROT</name>